<comment type="caution">
    <text evidence="1">The sequence shown here is derived from an EMBL/GenBank/DDBJ whole genome shotgun (WGS) entry which is preliminary data.</text>
</comment>
<proteinExistence type="predicted"/>
<protein>
    <submittedName>
        <fullName evidence="1">17481_t:CDS:1</fullName>
    </submittedName>
</protein>
<dbReference type="EMBL" id="CAJVQC010042817">
    <property type="protein sequence ID" value="CAG8776144.1"/>
    <property type="molecule type" value="Genomic_DNA"/>
</dbReference>
<evidence type="ECO:0000313" key="2">
    <source>
        <dbReference type="Proteomes" id="UP000789920"/>
    </source>
</evidence>
<sequence length="82" mass="9512">NKEYQNQAMLVQIEEFRHSGALLEDNEDRNNIKSLFQNEPKLCETEPINETYEKSAKDIQEELEHSSNFAEDNDLNGQNILG</sequence>
<organism evidence="1 2">
    <name type="scientific">Racocetra persica</name>
    <dbReference type="NCBI Taxonomy" id="160502"/>
    <lineage>
        <taxon>Eukaryota</taxon>
        <taxon>Fungi</taxon>
        <taxon>Fungi incertae sedis</taxon>
        <taxon>Mucoromycota</taxon>
        <taxon>Glomeromycotina</taxon>
        <taxon>Glomeromycetes</taxon>
        <taxon>Diversisporales</taxon>
        <taxon>Gigasporaceae</taxon>
        <taxon>Racocetra</taxon>
    </lineage>
</organism>
<reference evidence="1" key="1">
    <citation type="submission" date="2021-06" db="EMBL/GenBank/DDBJ databases">
        <authorList>
            <person name="Kallberg Y."/>
            <person name="Tangrot J."/>
            <person name="Rosling A."/>
        </authorList>
    </citation>
    <scope>NUCLEOTIDE SEQUENCE</scope>
    <source>
        <strain evidence="1">MA461A</strain>
    </source>
</reference>
<name>A0ACA9R4Q1_9GLOM</name>
<gene>
    <name evidence="1" type="ORF">RPERSI_LOCUS16978</name>
</gene>
<evidence type="ECO:0000313" key="1">
    <source>
        <dbReference type="EMBL" id="CAG8776144.1"/>
    </source>
</evidence>
<dbReference type="Proteomes" id="UP000789920">
    <property type="component" value="Unassembled WGS sequence"/>
</dbReference>
<keyword evidence="2" id="KW-1185">Reference proteome</keyword>
<accession>A0ACA9R4Q1</accession>
<feature type="non-terminal residue" evidence="1">
    <location>
        <position position="1"/>
    </location>
</feature>